<feature type="chain" id="PRO_5009315148" evidence="1">
    <location>
        <begin position="17"/>
        <end position="172"/>
    </location>
</feature>
<evidence type="ECO:0000313" key="3">
    <source>
        <dbReference type="WBParaSite" id="L893_g9343.t1"/>
    </source>
</evidence>
<sequence>MKFLFLIFAFATYGAANQNDPAFPQGAVMAIGAPTMHYFPGALPQQTPQPMTQRVCATQATFVMHRVVKSPLKLTKNCGEVATSDAGACTSCCRIATLIPATNVHADEIEGFLIGQGSGREITDEYDYEYESAHCLCCFHDRVVAAPYDPYAQPFNQPQFQQLYPSAYHMGR</sequence>
<dbReference type="AlphaFoldDB" id="A0A1I8AV08"/>
<feature type="signal peptide" evidence="1">
    <location>
        <begin position="1"/>
        <end position="16"/>
    </location>
</feature>
<dbReference type="WBParaSite" id="L893_g9343.t1">
    <property type="protein sequence ID" value="L893_g9343.t1"/>
    <property type="gene ID" value="L893_g9343"/>
</dbReference>
<accession>A0A1I8AV08</accession>
<proteinExistence type="predicted"/>
<evidence type="ECO:0000313" key="2">
    <source>
        <dbReference type="Proteomes" id="UP000095287"/>
    </source>
</evidence>
<name>A0A1I8AV08_9BILA</name>
<protein>
    <submittedName>
        <fullName evidence="3">Secreted protein</fullName>
    </submittedName>
</protein>
<dbReference type="Proteomes" id="UP000095287">
    <property type="component" value="Unplaced"/>
</dbReference>
<keyword evidence="1" id="KW-0732">Signal</keyword>
<evidence type="ECO:0000256" key="1">
    <source>
        <dbReference type="SAM" id="SignalP"/>
    </source>
</evidence>
<organism evidence="2 3">
    <name type="scientific">Steinernema glaseri</name>
    <dbReference type="NCBI Taxonomy" id="37863"/>
    <lineage>
        <taxon>Eukaryota</taxon>
        <taxon>Metazoa</taxon>
        <taxon>Ecdysozoa</taxon>
        <taxon>Nematoda</taxon>
        <taxon>Chromadorea</taxon>
        <taxon>Rhabditida</taxon>
        <taxon>Tylenchina</taxon>
        <taxon>Panagrolaimomorpha</taxon>
        <taxon>Strongyloidoidea</taxon>
        <taxon>Steinernematidae</taxon>
        <taxon>Steinernema</taxon>
    </lineage>
</organism>
<keyword evidence="2" id="KW-1185">Reference proteome</keyword>
<reference evidence="3" key="1">
    <citation type="submission" date="2016-11" db="UniProtKB">
        <authorList>
            <consortium name="WormBaseParasite"/>
        </authorList>
    </citation>
    <scope>IDENTIFICATION</scope>
</reference>